<comment type="subcellular location">
    <subcellularLocation>
        <location evidence="1">Nucleus</location>
    </subcellularLocation>
</comment>
<dbReference type="AlphaFoldDB" id="N1QM00"/>
<dbReference type="FunFam" id="3.40.50.12650:FF:000007">
    <property type="entry name" value="DNA cross-link repair 1A protein, variant"/>
    <property type="match status" value="1"/>
</dbReference>
<dbReference type="GO" id="GO:0006303">
    <property type="term" value="P:double-strand break repair via nonhomologous end joining"/>
    <property type="evidence" value="ECO:0007669"/>
    <property type="project" value="TreeGrafter"/>
</dbReference>
<feature type="compositionally biased region" description="Low complexity" evidence="6">
    <location>
        <begin position="62"/>
        <end position="76"/>
    </location>
</feature>
<protein>
    <submittedName>
        <fullName evidence="8">DRMBL-domain-containing protein</fullName>
    </submittedName>
</protein>
<organism evidence="8 9">
    <name type="scientific">Sphaerulina musiva (strain SO2202)</name>
    <name type="common">Poplar stem canker fungus</name>
    <name type="synonym">Septoria musiva</name>
    <dbReference type="NCBI Taxonomy" id="692275"/>
    <lineage>
        <taxon>Eukaryota</taxon>
        <taxon>Fungi</taxon>
        <taxon>Dikarya</taxon>
        <taxon>Ascomycota</taxon>
        <taxon>Pezizomycotina</taxon>
        <taxon>Dothideomycetes</taxon>
        <taxon>Dothideomycetidae</taxon>
        <taxon>Mycosphaerellales</taxon>
        <taxon>Mycosphaerellaceae</taxon>
        <taxon>Sphaerulina</taxon>
    </lineage>
</organism>
<evidence type="ECO:0000259" key="7">
    <source>
        <dbReference type="Pfam" id="PF07522"/>
    </source>
</evidence>
<dbReference type="eggNOG" id="KOG1361">
    <property type="taxonomic scope" value="Eukaryota"/>
</dbReference>
<dbReference type="Gene3D" id="3.40.50.12650">
    <property type="match status" value="1"/>
</dbReference>
<sequence length="911" mass="100137">MFRKPRESLHVELGRRPTSPPTGDTHAVPPPSSMRKPDSSAMSARIRSASKPTPLPTIGRQGPSSTSKKSGTPKNKLGSKGNASILSFFKKSDDGGAAELGLFVEDRRSSTTVGSPAARGDHASVAATEDYAEDHADGTDGLRFNEHDGPVKRRKMSTDEAPEVGTRPSTPAVKPRSRRIGPFYEESDSELEEEAPMAVTGAGQHSGSGMGADNTPLQEEASEEASARPLASGEQCDGPALIKQETSFDPGLDEFDEFGDGDFDEDQFEGGDEYRERRYMEAQARFEAEHDEKDYDPLPSDINVKSETVDHITDGPGEAPPCPICGISLDGVSEEQAGVHVNKCLDGNCTPLPASVNRQQHIPPSDVPLKSEESSSVTQYRRPVRPPRPGQANPFSLGEPDAKAVGGGSAFNKLMSSHTEETAWAEAAASESAARGKPSYQRTCPFYKILPGLFICVDAFRYGAVQGCQAYFLSHFHSDHYIGLTSTWTHGPIYCSKVTANLVKQQLRVDPIYVVPLEFEQQVEVPGTRGVKVTMISANHCPGSSLYLFEKTLGVKQNGEARAQRILHCGDFRACKMHIEHPLLMPDVLDKVSGKTKEQKIDVCYLDTTYLNPKYAFPDQESVIKACADMCVCLSKDTADADDGWETMKRQRAGEGMTKFIQREASNLEVEQDSEDATAADSMTVEKNPHASQQIISSLKDKKARGRLLVVVGTYSIGKERICLGIARALNSKIYAPPSKQRIVAALEDAELEARMTKDPKEAQVHMTPLFEIRADTLDDYLKDFWPHFTRAVGFRPSGWNYKPPKSRFTDSPLVSTVLQSDNWKSTYSMRELVPQRGSSSRASCFGVPYSEHSSFRELTVFCCALRIDKIIPTVNVGSAKGRERMKAWCDRWAAERRKNGPYKILEGDKF</sequence>
<evidence type="ECO:0000313" key="9">
    <source>
        <dbReference type="Proteomes" id="UP000016931"/>
    </source>
</evidence>
<feature type="compositionally biased region" description="Basic and acidic residues" evidence="6">
    <location>
        <begin position="1"/>
        <end position="15"/>
    </location>
</feature>
<dbReference type="PANTHER" id="PTHR23240">
    <property type="entry name" value="DNA CROSS-LINK REPAIR PROTEIN PSO2/SNM1-RELATED"/>
    <property type="match status" value="1"/>
</dbReference>
<feature type="region of interest" description="Disordered" evidence="6">
    <location>
        <begin position="355"/>
        <end position="399"/>
    </location>
</feature>
<dbReference type="FunFam" id="3.60.15.10:FF:000038">
    <property type="entry name" value="DNA cross-link repair protein pso2/snm1"/>
    <property type="match status" value="1"/>
</dbReference>
<dbReference type="OrthoDB" id="262529at2759"/>
<proteinExistence type="inferred from homology"/>
<evidence type="ECO:0000256" key="1">
    <source>
        <dbReference type="ARBA" id="ARBA00004123"/>
    </source>
</evidence>
<dbReference type="GO" id="GO:0005634">
    <property type="term" value="C:nucleus"/>
    <property type="evidence" value="ECO:0007669"/>
    <property type="project" value="UniProtKB-SubCell"/>
</dbReference>
<dbReference type="EMBL" id="KB456260">
    <property type="protein sequence ID" value="EMF17282.1"/>
    <property type="molecule type" value="Genomic_DNA"/>
</dbReference>
<evidence type="ECO:0000313" key="8">
    <source>
        <dbReference type="EMBL" id="EMF17282.1"/>
    </source>
</evidence>
<keyword evidence="5" id="KW-0539">Nucleus</keyword>
<dbReference type="CDD" id="cd16273">
    <property type="entry name" value="SNM1A-1C-like_MBL-fold"/>
    <property type="match status" value="1"/>
</dbReference>
<dbReference type="GeneID" id="27900730"/>
<feature type="compositionally biased region" description="Basic and acidic residues" evidence="6">
    <location>
        <begin position="133"/>
        <end position="151"/>
    </location>
</feature>
<dbReference type="GO" id="GO:0035312">
    <property type="term" value="F:5'-3' DNA exonuclease activity"/>
    <property type="evidence" value="ECO:0007669"/>
    <property type="project" value="TreeGrafter"/>
</dbReference>
<evidence type="ECO:0000256" key="2">
    <source>
        <dbReference type="ARBA" id="ARBA00010304"/>
    </source>
</evidence>
<accession>N1QM00</accession>
<reference evidence="8 9" key="1">
    <citation type="journal article" date="2012" name="PLoS Pathog.">
        <title>Diverse lifestyles and strategies of plant pathogenesis encoded in the genomes of eighteen Dothideomycetes fungi.</title>
        <authorList>
            <person name="Ohm R.A."/>
            <person name="Feau N."/>
            <person name="Henrissat B."/>
            <person name="Schoch C.L."/>
            <person name="Horwitz B.A."/>
            <person name="Barry K.W."/>
            <person name="Condon B.J."/>
            <person name="Copeland A.C."/>
            <person name="Dhillon B."/>
            <person name="Glaser F."/>
            <person name="Hesse C.N."/>
            <person name="Kosti I."/>
            <person name="LaButti K."/>
            <person name="Lindquist E.A."/>
            <person name="Lucas S."/>
            <person name="Salamov A.A."/>
            <person name="Bradshaw R.E."/>
            <person name="Ciuffetti L."/>
            <person name="Hamelin R.C."/>
            <person name="Kema G.H.J."/>
            <person name="Lawrence C."/>
            <person name="Scott J.A."/>
            <person name="Spatafora J.W."/>
            <person name="Turgeon B.G."/>
            <person name="de Wit P.J.G.M."/>
            <person name="Zhong S."/>
            <person name="Goodwin S.B."/>
            <person name="Grigoriev I.V."/>
        </authorList>
    </citation>
    <scope>NUCLEOTIDE SEQUENCE [LARGE SCALE GENOMIC DNA]</scope>
    <source>
        <strain evidence="8 9">SO2202</strain>
    </source>
</reference>
<dbReference type="InterPro" id="IPR036866">
    <property type="entry name" value="RibonucZ/Hydroxyglut_hydro"/>
</dbReference>
<evidence type="ECO:0000256" key="4">
    <source>
        <dbReference type="ARBA" id="ARBA00023204"/>
    </source>
</evidence>
<dbReference type="Pfam" id="PF07522">
    <property type="entry name" value="DRMBL"/>
    <property type="match status" value="1"/>
</dbReference>
<feature type="domain" description="DNA repair metallo-beta-lactamase" evidence="7">
    <location>
        <begin position="751"/>
        <end position="878"/>
    </location>
</feature>
<dbReference type="GO" id="GO:0003684">
    <property type="term" value="F:damaged DNA binding"/>
    <property type="evidence" value="ECO:0007669"/>
    <property type="project" value="TreeGrafter"/>
</dbReference>
<dbReference type="InterPro" id="IPR011084">
    <property type="entry name" value="DRMBL"/>
</dbReference>
<feature type="region of interest" description="Disordered" evidence="6">
    <location>
        <begin position="104"/>
        <end position="275"/>
    </location>
</feature>
<keyword evidence="4" id="KW-0234">DNA repair</keyword>
<name>N1QM00_SPHMS</name>
<feature type="compositionally biased region" description="Acidic residues" evidence="6">
    <location>
        <begin position="251"/>
        <end position="271"/>
    </location>
</feature>
<evidence type="ECO:0000256" key="6">
    <source>
        <dbReference type="SAM" id="MobiDB-lite"/>
    </source>
</evidence>
<keyword evidence="9" id="KW-1185">Reference proteome</keyword>
<feature type="region of interest" description="Disordered" evidence="6">
    <location>
        <begin position="1"/>
        <end position="81"/>
    </location>
</feature>
<dbReference type="HOGENOM" id="CLU_005260_4_0_1"/>
<dbReference type="STRING" id="692275.N1QM00"/>
<dbReference type="GO" id="GO:0036297">
    <property type="term" value="P:interstrand cross-link repair"/>
    <property type="evidence" value="ECO:0007669"/>
    <property type="project" value="TreeGrafter"/>
</dbReference>
<gene>
    <name evidence="8" type="ORF">SEPMUDRAFT_146350</name>
</gene>
<evidence type="ECO:0000256" key="5">
    <source>
        <dbReference type="ARBA" id="ARBA00023242"/>
    </source>
</evidence>
<keyword evidence="3" id="KW-0227">DNA damage</keyword>
<evidence type="ECO:0000256" key="3">
    <source>
        <dbReference type="ARBA" id="ARBA00022763"/>
    </source>
</evidence>
<feature type="compositionally biased region" description="Acidic residues" evidence="6">
    <location>
        <begin position="185"/>
        <end position="195"/>
    </location>
</feature>
<feature type="compositionally biased region" description="Low complexity" evidence="6">
    <location>
        <begin position="39"/>
        <end position="50"/>
    </location>
</feature>
<comment type="similarity">
    <text evidence="2">Belongs to the DNA repair metallo-beta-lactamase (DRMBL) family.</text>
</comment>
<dbReference type="Proteomes" id="UP000016931">
    <property type="component" value="Unassembled WGS sequence"/>
</dbReference>
<dbReference type="RefSeq" id="XP_016765403.1">
    <property type="nucleotide sequence ID" value="XM_016903593.1"/>
</dbReference>
<dbReference type="SUPFAM" id="SSF56281">
    <property type="entry name" value="Metallo-hydrolase/oxidoreductase"/>
    <property type="match status" value="1"/>
</dbReference>
<dbReference type="PANTHER" id="PTHR23240:SF6">
    <property type="entry name" value="DNA CROSS-LINK REPAIR 1A PROTEIN"/>
    <property type="match status" value="1"/>
</dbReference>
<dbReference type="Gene3D" id="3.60.15.10">
    <property type="entry name" value="Ribonuclease Z/Hydroxyacylglutathione hydrolase-like"/>
    <property type="match status" value="1"/>
</dbReference>